<dbReference type="GeneID" id="5176630"/>
<dbReference type="Pfam" id="PF20034">
    <property type="entry name" value="Peptidase_S80"/>
    <property type="match status" value="1"/>
</dbReference>
<name>Q2Z0N9_9CAUD</name>
<protein>
    <recommendedName>
        <fullName evidence="3">Virion structural protein</fullName>
    </recommendedName>
</protein>
<reference evidence="1 2" key="2">
    <citation type="journal article" date="2003" name="Res. Microbiol.">
        <title>Myoviridae bacteriophages of Pseudomonas aeruginosa: a long and complex evolutionary pathway.</title>
        <authorList>
            <person name="Krylov V.N."/>
            <person name="Pleteneva E.A."/>
            <person name="Bourkalsteva M.V."/>
            <person name="Shaburova O.V."/>
            <person name="Volckaert G."/>
            <person name="Sykilinda N.N."/>
            <person name="Kurochkina L.P."/>
            <person name="Mesyanzhinov V.V."/>
        </authorList>
    </citation>
    <scope>NUCLEOTIDE SEQUENCE [LARGE SCALE GENOMIC DNA]</scope>
</reference>
<accession>Q2Z0N9</accession>
<dbReference type="KEGG" id="vg:5176630"/>
<reference evidence="1 2" key="3">
    <citation type="journal article" date="2004" name="Bioinformatics">
        <title>PHIRE, a deterministic approach to reveal regulatory elements in bacteriophage genomes.</title>
        <authorList>
            <person name="Lavigne R."/>
            <person name="Sun W.D."/>
            <person name="Volckaert G."/>
        </authorList>
    </citation>
    <scope>NUCLEOTIDE SEQUENCE [LARGE SCALE GENOMIC DNA]</scope>
</reference>
<dbReference type="InterPro" id="IPR045405">
    <property type="entry name" value="Peptidase_S80"/>
</dbReference>
<dbReference type="EMBL" id="AJ697969">
    <property type="protein sequence ID" value="CAG27286.1"/>
    <property type="molecule type" value="Genomic_DNA"/>
</dbReference>
<proteinExistence type="predicted"/>
<reference evidence="1 2" key="4">
    <citation type="journal article" date="2005" name="J. Mol. Biol.">
        <title>Genome comparison of Pseudomonas aeruginosa large phages.</title>
        <authorList>
            <person name="Hertveldt K."/>
            <person name="Lavigne R."/>
            <person name="Pleteneva E."/>
            <person name="Sernova N."/>
            <person name="Kurochkina L."/>
            <person name="Korchevskii R."/>
            <person name="Robben J."/>
            <person name="Mesyanzhinov V."/>
            <person name="Krylov V.N."/>
            <person name="Volckaert G."/>
        </authorList>
    </citation>
    <scope>NUCLEOTIDE SEQUENCE</scope>
</reference>
<organism evidence="1 2">
    <name type="scientific">Pseudomonas phage EL</name>
    <dbReference type="NCBI Taxonomy" id="273133"/>
    <lineage>
        <taxon>Viruses</taxon>
        <taxon>Duplodnaviria</taxon>
        <taxon>Heunggongvirae</taxon>
        <taxon>Uroviricota</taxon>
        <taxon>Caudoviricetes</taxon>
        <taxon>Chimalliviridae</taxon>
        <taxon>Elvirus</taxon>
        <taxon>Elvirus EL</taxon>
    </lineage>
</organism>
<dbReference type="RefSeq" id="YP_418225.1">
    <property type="nucleotide sequence ID" value="NC_007623.1"/>
</dbReference>
<keyword evidence="2" id="KW-1185">Reference proteome</keyword>
<sequence length="287" mass="33006">MSNTLTFENTLLANSGKRGILKPMDSSGYYRINAGGFNIPNRSGITYRVNDYIRECARPGSDFDRRVNEGQMYCEIGHPPQYYKILVNGEVVRKQITDLFEWINRLRTIDFDNVCGHIRKVHWIFTGGPNDPVYNDIEVIPWAKNPHHKQLLQESLDNPDINTAFSIRTVTKPQNFGDKTREVDYWSTYDAVIEQGILRACKHLTAGLESLLDDYSAEGGEMEFTTTMEELFFICDQKMRSPEVAERYAGTESFVRVQEMLDDLRRRTPAQSKPARLIVSSSLDVFR</sequence>
<evidence type="ECO:0000313" key="2">
    <source>
        <dbReference type="Proteomes" id="UP000001239"/>
    </source>
</evidence>
<reference evidence="1 2" key="1">
    <citation type="journal article" date="2002" name="Genetika">
        <title>Phenogenetic characterization of a group of giant Phi KZ-like bacteriophages of Pseudomonas aeruginosa].</title>
        <authorList>
            <person name="Burkal'tseva M.V."/>
            <person name="Krylov V.N."/>
            <person name="Pleteneva E.A."/>
            <person name="Shaburova O.V."/>
            <person name="Krylov S.V."/>
            <person name="Volckaert G."/>
            <person name="Sykilinda N.N."/>
            <person name="Kurochkina L.P."/>
            <person name="Mesyanzhinov V.V."/>
        </authorList>
    </citation>
    <scope>NUCLEOTIDE SEQUENCE [LARGE SCALE GENOMIC DNA]</scope>
</reference>
<evidence type="ECO:0008006" key="3">
    <source>
        <dbReference type="Google" id="ProtNLM"/>
    </source>
</evidence>
<evidence type="ECO:0000313" key="1">
    <source>
        <dbReference type="EMBL" id="CAG27286.1"/>
    </source>
</evidence>
<dbReference type="OrthoDB" id="7136at10239"/>
<dbReference type="Proteomes" id="UP000001239">
    <property type="component" value="Segment"/>
</dbReference>